<dbReference type="Pfam" id="PF13305">
    <property type="entry name" value="TetR_C_33"/>
    <property type="match status" value="1"/>
</dbReference>
<evidence type="ECO:0000313" key="7">
    <source>
        <dbReference type="Proteomes" id="UP001382727"/>
    </source>
</evidence>
<dbReference type="SUPFAM" id="SSF48498">
    <property type="entry name" value="Tetracyclin repressor-like, C-terminal domain"/>
    <property type="match status" value="1"/>
</dbReference>
<dbReference type="EMBL" id="CP144913">
    <property type="protein sequence ID" value="WXB76237.1"/>
    <property type="molecule type" value="Genomic_DNA"/>
</dbReference>
<dbReference type="RefSeq" id="WP_338749018.1">
    <property type="nucleotide sequence ID" value="NZ_CP144913.1"/>
</dbReference>
<dbReference type="InterPro" id="IPR036271">
    <property type="entry name" value="Tet_transcr_reg_TetR-rel_C_sf"/>
</dbReference>
<keyword evidence="7" id="KW-1185">Reference proteome</keyword>
<keyword evidence="1" id="KW-0805">Transcription regulation</keyword>
<organism evidence="6 7">
    <name type="scientific">Janibacter alittae</name>
    <dbReference type="NCBI Taxonomy" id="3115209"/>
    <lineage>
        <taxon>Bacteria</taxon>
        <taxon>Bacillati</taxon>
        <taxon>Actinomycetota</taxon>
        <taxon>Actinomycetes</taxon>
        <taxon>Micrococcales</taxon>
        <taxon>Intrasporangiaceae</taxon>
        <taxon>Janibacter</taxon>
    </lineage>
</organism>
<evidence type="ECO:0000256" key="3">
    <source>
        <dbReference type="ARBA" id="ARBA00023163"/>
    </source>
</evidence>
<dbReference type="PRINTS" id="PR00455">
    <property type="entry name" value="HTHTETR"/>
</dbReference>
<dbReference type="InterPro" id="IPR001647">
    <property type="entry name" value="HTH_TetR"/>
</dbReference>
<dbReference type="InterPro" id="IPR025996">
    <property type="entry name" value="MT1864/Rv1816-like_C"/>
</dbReference>
<dbReference type="Proteomes" id="UP001382727">
    <property type="component" value="Chromosome"/>
</dbReference>
<dbReference type="Pfam" id="PF00440">
    <property type="entry name" value="TetR_N"/>
    <property type="match status" value="1"/>
</dbReference>
<sequence length="217" mass="22725">MGGVREQSRERTRAAILAAARAEIASRGGGGLSMRAVAREVGMVSSAVYRYFPTREALLTAMIVESYYGLAAALGEVRARRPDRRWKALGHAFRGWAVANPHEFQLVYGTPIPGYVAPAETVPAAEAVAVHFLQAAKGAEVASFSHRGLVRQVVGLADVGGATGSGAAAVLAELAALVGFVSLELAGHFVGTVDPADHLYAALLHRQVDTLALVRVG</sequence>
<evidence type="ECO:0000259" key="5">
    <source>
        <dbReference type="PROSITE" id="PS50977"/>
    </source>
</evidence>
<evidence type="ECO:0000256" key="4">
    <source>
        <dbReference type="PROSITE-ProRule" id="PRU00335"/>
    </source>
</evidence>
<protein>
    <submittedName>
        <fullName evidence="6">TetR/AcrR family transcriptional regulator</fullName>
    </submittedName>
</protein>
<accession>A0ABZ2MGU1</accession>
<gene>
    <name evidence="6" type="ORF">V1351_15035</name>
</gene>
<dbReference type="SUPFAM" id="SSF46689">
    <property type="entry name" value="Homeodomain-like"/>
    <property type="match status" value="1"/>
</dbReference>
<dbReference type="Gene3D" id="1.10.357.10">
    <property type="entry name" value="Tetracycline Repressor, domain 2"/>
    <property type="match status" value="1"/>
</dbReference>
<name>A0ABZ2MGU1_9MICO</name>
<feature type="DNA-binding region" description="H-T-H motif" evidence="4">
    <location>
        <begin position="33"/>
        <end position="52"/>
    </location>
</feature>
<evidence type="ECO:0000256" key="2">
    <source>
        <dbReference type="ARBA" id="ARBA00023125"/>
    </source>
</evidence>
<dbReference type="InterPro" id="IPR050109">
    <property type="entry name" value="HTH-type_TetR-like_transc_reg"/>
</dbReference>
<keyword evidence="2 4" id="KW-0238">DNA-binding</keyword>
<evidence type="ECO:0000256" key="1">
    <source>
        <dbReference type="ARBA" id="ARBA00023015"/>
    </source>
</evidence>
<evidence type="ECO:0000313" key="6">
    <source>
        <dbReference type="EMBL" id="WXB76237.1"/>
    </source>
</evidence>
<dbReference type="PANTHER" id="PTHR30055">
    <property type="entry name" value="HTH-TYPE TRANSCRIPTIONAL REGULATOR RUTR"/>
    <property type="match status" value="1"/>
</dbReference>
<dbReference type="PROSITE" id="PS50977">
    <property type="entry name" value="HTH_TETR_2"/>
    <property type="match status" value="1"/>
</dbReference>
<keyword evidence="3" id="KW-0804">Transcription</keyword>
<feature type="domain" description="HTH tetR-type" evidence="5">
    <location>
        <begin position="10"/>
        <end position="70"/>
    </location>
</feature>
<dbReference type="InterPro" id="IPR009057">
    <property type="entry name" value="Homeodomain-like_sf"/>
</dbReference>
<proteinExistence type="predicted"/>
<reference evidence="6 7" key="1">
    <citation type="submission" date="2024-02" db="EMBL/GenBank/DDBJ databases">
        <title>Janibacter sp. nov., isolated from gut of marine sandworm.</title>
        <authorList>
            <person name="Kim B."/>
            <person name="Jun M.O."/>
            <person name="Shin N.-R."/>
        </authorList>
    </citation>
    <scope>NUCLEOTIDE SEQUENCE [LARGE SCALE GENOMIC DNA]</scope>
    <source>
        <strain evidence="6 7">A1S7</strain>
    </source>
</reference>
<dbReference type="PANTHER" id="PTHR30055:SF243">
    <property type="entry name" value="HTH-TYPE TRANSCRIPTIONAL REGULATOR RV1816"/>
    <property type="match status" value="1"/>
</dbReference>